<protein>
    <recommendedName>
        <fullName evidence="3">Protein kinase domain-containing protein</fullName>
    </recommendedName>
</protein>
<gene>
    <name evidence="4" type="ORF">PPRIM_AZ9-3.1.T0490089</name>
</gene>
<organism evidence="4 5">
    <name type="scientific">Paramecium primaurelia</name>
    <dbReference type="NCBI Taxonomy" id="5886"/>
    <lineage>
        <taxon>Eukaryota</taxon>
        <taxon>Sar</taxon>
        <taxon>Alveolata</taxon>
        <taxon>Ciliophora</taxon>
        <taxon>Intramacronucleata</taxon>
        <taxon>Oligohymenophorea</taxon>
        <taxon>Peniculida</taxon>
        <taxon>Parameciidae</taxon>
        <taxon>Paramecium</taxon>
    </lineage>
</organism>
<evidence type="ECO:0000259" key="3">
    <source>
        <dbReference type="PROSITE" id="PS50011"/>
    </source>
</evidence>
<dbReference type="EMBL" id="CAJJDM010000049">
    <property type="protein sequence ID" value="CAD8072369.1"/>
    <property type="molecule type" value="Genomic_DNA"/>
</dbReference>
<dbReference type="GO" id="GO:0004672">
    <property type="term" value="F:protein kinase activity"/>
    <property type="evidence" value="ECO:0007669"/>
    <property type="project" value="InterPro"/>
</dbReference>
<dbReference type="PANTHER" id="PTHR27001">
    <property type="entry name" value="OS01G0253100 PROTEIN"/>
    <property type="match status" value="1"/>
</dbReference>
<comment type="caution">
    <text evidence="4">The sequence shown here is derived from an EMBL/GenBank/DDBJ whole genome shotgun (WGS) entry which is preliminary data.</text>
</comment>
<dbReference type="InterPro" id="IPR000719">
    <property type="entry name" value="Prot_kinase_dom"/>
</dbReference>
<dbReference type="Pfam" id="PF00069">
    <property type="entry name" value="Pkinase"/>
    <property type="match status" value="1"/>
</dbReference>
<evidence type="ECO:0000313" key="4">
    <source>
        <dbReference type="EMBL" id="CAD8072369.1"/>
    </source>
</evidence>
<evidence type="ECO:0000313" key="5">
    <source>
        <dbReference type="Proteomes" id="UP000688137"/>
    </source>
</evidence>
<name>A0A8S1LYY2_PARPR</name>
<sequence>MHSYAMEQENQILSMIESQNEDNFDNSVEAQKNKIQELKQEINEKYPQCHINEQDIKENVYLLSFPLEIHTGILITLFEIQIDFDQQKIDVHAYFTNKNGLLIVHQKLLRLSVSRYMLRLNNNLRVGSFFLNPVYGQIGFNLQCYSNASFFKPNNEISEFVSYLDSLIVTATHSLRFHFMRILFMLNLINIKLFRIYENYMDKIRYQDDIKIQNFVNWRKFPKDAEQLLQRIKMVIKNNMHLEFNNQEYEQYGPLLQKQVTTDSKCLIQIEPVNYNDLEVDQNFLISEGGFCNIYSKDIFYYPYKDGVKQQQTQKRPLVIKTDKIKNGDKVNKEIEIASKLSGPPNFEPKDQNEIRLKYFKIYGCCPYIAQFYYVQQRNDILLMERYYHSSLDYFKAKQQEVLSLSTRIFIAHSIAMGLRYIHNYGIIHMDIKSANILISKTLMAKITDFGEAIIKKKYTDKEKPGKTLPFCAPEIQLKLEPHEYTYAYDIYSFGVLLFELLFDRYPIDFRRQNLKTLEEKLKNKTYYVRYDENFDKFSGPQIIMKYLGRMCLQCLQPEPANRPNIDKIVLVLKDCLTYLDKVY</sequence>
<evidence type="ECO:0000256" key="2">
    <source>
        <dbReference type="ARBA" id="ARBA00022840"/>
    </source>
</evidence>
<accession>A0A8S1LYY2</accession>
<dbReference type="OMA" id="HMDIKSA"/>
<proteinExistence type="predicted"/>
<evidence type="ECO:0000256" key="1">
    <source>
        <dbReference type="ARBA" id="ARBA00022741"/>
    </source>
</evidence>
<dbReference type="PROSITE" id="PS00108">
    <property type="entry name" value="PROTEIN_KINASE_ST"/>
    <property type="match status" value="1"/>
</dbReference>
<dbReference type="GO" id="GO:0005886">
    <property type="term" value="C:plasma membrane"/>
    <property type="evidence" value="ECO:0007669"/>
    <property type="project" value="TreeGrafter"/>
</dbReference>
<feature type="domain" description="Protein kinase" evidence="3">
    <location>
        <begin position="280"/>
        <end position="580"/>
    </location>
</feature>
<dbReference type="GO" id="GO:0005524">
    <property type="term" value="F:ATP binding"/>
    <property type="evidence" value="ECO:0007669"/>
    <property type="project" value="UniProtKB-KW"/>
</dbReference>
<dbReference type="Proteomes" id="UP000688137">
    <property type="component" value="Unassembled WGS sequence"/>
</dbReference>
<dbReference type="PROSITE" id="PS50011">
    <property type="entry name" value="PROTEIN_KINASE_DOM"/>
    <property type="match status" value="1"/>
</dbReference>
<dbReference type="AlphaFoldDB" id="A0A8S1LYY2"/>
<reference evidence="4" key="1">
    <citation type="submission" date="2021-01" db="EMBL/GenBank/DDBJ databases">
        <authorList>
            <consortium name="Genoscope - CEA"/>
            <person name="William W."/>
        </authorList>
    </citation>
    <scope>NUCLEOTIDE SEQUENCE</scope>
</reference>
<keyword evidence="2" id="KW-0067">ATP-binding</keyword>
<dbReference type="InterPro" id="IPR008271">
    <property type="entry name" value="Ser/Thr_kinase_AS"/>
</dbReference>
<dbReference type="SMART" id="SM00220">
    <property type="entry name" value="S_TKc"/>
    <property type="match status" value="1"/>
</dbReference>
<dbReference type="FunFam" id="1.10.510.10:FF:001792">
    <property type="entry name" value="Uncharacterized protein"/>
    <property type="match status" value="1"/>
</dbReference>
<dbReference type="PANTHER" id="PTHR27001:SF931">
    <property type="entry name" value="OS11G0664100 PROTEIN"/>
    <property type="match status" value="1"/>
</dbReference>
<keyword evidence="1" id="KW-0547">Nucleotide-binding</keyword>
<keyword evidence="5" id="KW-1185">Reference proteome</keyword>